<keyword evidence="3" id="KW-0238">DNA-binding</keyword>
<comment type="caution">
    <text evidence="6">The sequence shown here is derived from an EMBL/GenBank/DDBJ whole genome shotgun (WGS) entry which is preliminary data.</text>
</comment>
<dbReference type="SUPFAM" id="SSF46785">
    <property type="entry name" value="Winged helix' DNA-binding domain"/>
    <property type="match status" value="1"/>
</dbReference>
<evidence type="ECO:0000313" key="7">
    <source>
        <dbReference type="Proteomes" id="UP000310249"/>
    </source>
</evidence>
<organism evidence="6 7">
    <name type="scientific">Pseudoalteromonas rubra</name>
    <dbReference type="NCBI Taxonomy" id="43658"/>
    <lineage>
        <taxon>Bacteria</taxon>
        <taxon>Pseudomonadati</taxon>
        <taxon>Pseudomonadota</taxon>
        <taxon>Gammaproteobacteria</taxon>
        <taxon>Alteromonadales</taxon>
        <taxon>Pseudoalteromonadaceae</taxon>
        <taxon>Pseudoalteromonas</taxon>
    </lineage>
</organism>
<dbReference type="GO" id="GO:0006351">
    <property type="term" value="P:DNA-templated transcription"/>
    <property type="evidence" value="ECO:0007669"/>
    <property type="project" value="TreeGrafter"/>
</dbReference>
<reference evidence="6 7" key="1">
    <citation type="submission" date="2018-01" db="EMBL/GenBank/DDBJ databases">
        <authorList>
            <person name="Paulsen S."/>
            <person name="Gram L.K."/>
        </authorList>
    </citation>
    <scope>NUCLEOTIDE SEQUENCE [LARGE SCALE GENOMIC DNA]</scope>
    <source>
        <strain evidence="6 7">S2676</strain>
    </source>
</reference>
<dbReference type="PROSITE" id="PS50931">
    <property type="entry name" value="HTH_LYSR"/>
    <property type="match status" value="1"/>
</dbReference>
<evidence type="ECO:0000256" key="1">
    <source>
        <dbReference type="ARBA" id="ARBA00009437"/>
    </source>
</evidence>
<accession>A0A5S3WG55</accession>
<dbReference type="Pfam" id="PF00126">
    <property type="entry name" value="HTH_1"/>
    <property type="match status" value="1"/>
</dbReference>
<keyword evidence="4" id="KW-0804">Transcription</keyword>
<dbReference type="PANTHER" id="PTHR30537">
    <property type="entry name" value="HTH-TYPE TRANSCRIPTIONAL REGULATOR"/>
    <property type="match status" value="1"/>
</dbReference>
<feature type="domain" description="HTH lysR-type" evidence="5">
    <location>
        <begin position="1"/>
        <end position="59"/>
    </location>
</feature>
<sequence>MDTIEGFRAVIAVAETGSFTAAALRLGISKSVVSKYVNAVENQHATKIFNRSTRKVSMTRAGRHFYHGIVHVLNEYTSLVDQVSEESTKCSGLLRITTSVTFGEQVLAPKLPQFMSLYPDIQLDLELNNRKVDLVEESFDLAIRVGSTEVQDFVATQICQFPMVLCATPEYIKQHGQPECVRDLNAHVWLIDKKMPINDWVDDKDIDQWDALFTSAPISVNSPNILKTLVKSGAGVALIPKFLVEQELAEGVLIQLMKDAIKQPLSVHVIYPENKYIPEKSRVFINFLKQQYGDNPVEPQTQGNRLLNALI</sequence>
<dbReference type="GO" id="GO:0043565">
    <property type="term" value="F:sequence-specific DNA binding"/>
    <property type="evidence" value="ECO:0007669"/>
    <property type="project" value="TreeGrafter"/>
</dbReference>
<dbReference type="InterPro" id="IPR058163">
    <property type="entry name" value="LysR-type_TF_proteobact-type"/>
</dbReference>
<dbReference type="PANTHER" id="PTHR30537:SF5">
    <property type="entry name" value="HTH-TYPE TRANSCRIPTIONAL ACTIVATOR TTDR-RELATED"/>
    <property type="match status" value="1"/>
</dbReference>
<evidence type="ECO:0000259" key="5">
    <source>
        <dbReference type="PROSITE" id="PS50931"/>
    </source>
</evidence>
<dbReference type="Pfam" id="PF03466">
    <property type="entry name" value="LysR_substrate"/>
    <property type="match status" value="1"/>
</dbReference>
<dbReference type="CDD" id="cd08422">
    <property type="entry name" value="PBP2_CrgA_like"/>
    <property type="match status" value="1"/>
</dbReference>
<dbReference type="InterPro" id="IPR000847">
    <property type="entry name" value="LysR_HTH_N"/>
</dbReference>
<keyword evidence="2" id="KW-0805">Transcription regulation</keyword>
<dbReference type="EMBL" id="PNCI01000074">
    <property type="protein sequence ID" value="TMP24377.1"/>
    <property type="molecule type" value="Genomic_DNA"/>
</dbReference>
<dbReference type="InterPro" id="IPR005119">
    <property type="entry name" value="LysR_subst-bd"/>
</dbReference>
<evidence type="ECO:0000256" key="3">
    <source>
        <dbReference type="ARBA" id="ARBA00023125"/>
    </source>
</evidence>
<dbReference type="OrthoDB" id="9786526at2"/>
<protein>
    <submittedName>
        <fullName evidence="6">LysR family transcriptional regulator</fullName>
    </submittedName>
</protein>
<dbReference type="Proteomes" id="UP000310249">
    <property type="component" value="Unassembled WGS sequence"/>
</dbReference>
<gene>
    <name evidence="6" type="ORF">CWB99_22420</name>
</gene>
<dbReference type="SUPFAM" id="SSF53850">
    <property type="entry name" value="Periplasmic binding protein-like II"/>
    <property type="match status" value="1"/>
</dbReference>
<dbReference type="Gene3D" id="1.10.10.10">
    <property type="entry name" value="Winged helix-like DNA-binding domain superfamily/Winged helix DNA-binding domain"/>
    <property type="match status" value="1"/>
</dbReference>
<proteinExistence type="inferred from homology"/>
<name>A0A5S3WG55_9GAMM</name>
<dbReference type="InterPro" id="IPR036390">
    <property type="entry name" value="WH_DNA-bd_sf"/>
</dbReference>
<evidence type="ECO:0000256" key="4">
    <source>
        <dbReference type="ARBA" id="ARBA00023163"/>
    </source>
</evidence>
<comment type="similarity">
    <text evidence="1">Belongs to the LysR transcriptional regulatory family.</text>
</comment>
<evidence type="ECO:0000313" key="6">
    <source>
        <dbReference type="EMBL" id="TMP24377.1"/>
    </source>
</evidence>
<dbReference type="AlphaFoldDB" id="A0A5S3WG55"/>
<dbReference type="Gene3D" id="3.40.190.290">
    <property type="match status" value="1"/>
</dbReference>
<dbReference type="GO" id="GO:0003700">
    <property type="term" value="F:DNA-binding transcription factor activity"/>
    <property type="evidence" value="ECO:0007669"/>
    <property type="project" value="InterPro"/>
</dbReference>
<dbReference type="RefSeq" id="WP_138552198.1">
    <property type="nucleotide sequence ID" value="NZ_PNCH01000034.1"/>
</dbReference>
<dbReference type="InterPro" id="IPR036388">
    <property type="entry name" value="WH-like_DNA-bd_sf"/>
</dbReference>
<reference evidence="7" key="2">
    <citation type="submission" date="2019-06" db="EMBL/GenBank/DDBJ databases">
        <title>Co-occurence of chitin degradation, pigmentation and bioactivity in marine Pseudoalteromonas.</title>
        <authorList>
            <person name="Sonnenschein E.C."/>
            <person name="Bech P.K."/>
        </authorList>
    </citation>
    <scope>NUCLEOTIDE SEQUENCE [LARGE SCALE GENOMIC DNA]</scope>
    <source>
        <strain evidence="7">S2676</strain>
    </source>
</reference>
<evidence type="ECO:0000256" key="2">
    <source>
        <dbReference type="ARBA" id="ARBA00023015"/>
    </source>
</evidence>